<keyword evidence="2" id="KW-1185">Reference proteome</keyword>
<evidence type="ECO:0000313" key="2">
    <source>
        <dbReference type="Proteomes" id="UP000316621"/>
    </source>
</evidence>
<accession>A0A4Y7KP78</accession>
<reference evidence="1 2" key="1">
    <citation type="journal article" date="2018" name="Science">
        <title>The opium poppy genome and morphinan production.</title>
        <authorList>
            <person name="Guo L."/>
            <person name="Winzer T."/>
            <person name="Yang X."/>
            <person name="Li Y."/>
            <person name="Ning Z."/>
            <person name="He Z."/>
            <person name="Teodor R."/>
            <person name="Lu Y."/>
            <person name="Bowser T.A."/>
            <person name="Graham I.A."/>
            <person name="Ye K."/>
        </authorList>
    </citation>
    <scope>NUCLEOTIDE SEQUENCE [LARGE SCALE GENOMIC DNA]</scope>
    <source>
        <strain evidence="2">cv. HN1</strain>
        <tissue evidence="1">Leaves</tissue>
    </source>
</reference>
<evidence type="ECO:0000313" key="1">
    <source>
        <dbReference type="EMBL" id="RZC75143.1"/>
    </source>
</evidence>
<gene>
    <name evidence="1" type="ORF">C5167_050622</name>
</gene>
<dbReference type="Gramene" id="RZC75143">
    <property type="protein sequence ID" value="RZC75143"/>
    <property type="gene ID" value="C5167_050622"/>
</dbReference>
<name>A0A4Y7KP78_PAPSO</name>
<dbReference type="EMBL" id="CM010722">
    <property type="protein sequence ID" value="RZC75143.1"/>
    <property type="molecule type" value="Genomic_DNA"/>
</dbReference>
<dbReference type="Proteomes" id="UP000316621">
    <property type="component" value="Chromosome 8"/>
</dbReference>
<protein>
    <submittedName>
        <fullName evidence="1">Uncharacterized protein</fullName>
    </submittedName>
</protein>
<proteinExistence type="predicted"/>
<dbReference type="AlphaFoldDB" id="A0A4Y7KP78"/>
<sequence length="134" mass="15311">MFPGYLSKSKSYEVKCVMLERRNKIRRGMLENTDAGSLQSIAFPARPICEPEQARMNFQRLKSAIMEKSCTTDLSPGISFYLMGLYRLLAISELTTNLCNLNLLFGTQEVLKRKRTLEETGVGCDVFQHLHMHC</sequence>
<organism evidence="1 2">
    <name type="scientific">Papaver somniferum</name>
    <name type="common">Opium poppy</name>
    <dbReference type="NCBI Taxonomy" id="3469"/>
    <lineage>
        <taxon>Eukaryota</taxon>
        <taxon>Viridiplantae</taxon>
        <taxon>Streptophyta</taxon>
        <taxon>Embryophyta</taxon>
        <taxon>Tracheophyta</taxon>
        <taxon>Spermatophyta</taxon>
        <taxon>Magnoliopsida</taxon>
        <taxon>Ranunculales</taxon>
        <taxon>Papaveraceae</taxon>
        <taxon>Papaveroideae</taxon>
        <taxon>Papaver</taxon>
    </lineage>
</organism>